<dbReference type="PANTHER" id="PTHR38471:SF2">
    <property type="entry name" value="FOUR HELIX BUNDLE PROTEIN"/>
    <property type="match status" value="1"/>
</dbReference>
<sequence length="119" mass="14088">MNFRELMAYQKAFELAMDIFRITKGFPKEERYSLTDQIRRSSRSVCANLGEGYRKRVYIKHFMTKLSDADMENSETQVWLDFALHCKYITHGIYDNLIKSSEEIGKLLGFMLQNPDKFK</sequence>
<gene>
    <name evidence="1" type="ORF">MQE36_01615</name>
</gene>
<dbReference type="Gene3D" id="1.20.1440.60">
    <property type="entry name" value="23S rRNA-intervening sequence"/>
    <property type="match status" value="1"/>
</dbReference>
<protein>
    <submittedName>
        <fullName evidence="1">Four helix bundle protein</fullName>
    </submittedName>
</protein>
<dbReference type="PANTHER" id="PTHR38471">
    <property type="entry name" value="FOUR HELIX BUNDLE PROTEIN"/>
    <property type="match status" value="1"/>
</dbReference>
<dbReference type="EMBL" id="CP094326">
    <property type="protein sequence ID" value="UNY99059.1"/>
    <property type="molecule type" value="Genomic_DNA"/>
</dbReference>
<dbReference type="InterPro" id="IPR012657">
    <property type="entry name" value="23S_rRNA-intervening_sequence"/>
</dbReference>
<accession>A0ABY3YMK5</accession>
<evidence type="ECO:0000313" key="2">
    <source>
        <dbReference type="Proteomes" id="UP000829476"/>
    </source>
</evidence>
<dbReference type="Proteomes" id="UP000829476">
    <property type="component" value="Chromosome"/>
</dbReference>
<proteinExistence type="predicted"/>
<dbReference type="CDD" id="cd16377">
    <property type="entry name" value="23S_rRNA_IVP_like"/>
    <property type="match status" value="1"/>
</dbReference>
<keyword evidence="2" id="KW-1185">Reference proteome</keyword>
<dbReference type="SUPFAM" id="SSF158446">
    <property type="entry name" value="IVS-encoded protein-like"/>
    <property type="match status" value="1"/>
</dbReference>
<evidence type="ECO:0000313" key="1">
    <source>
        <dbReference type="EMBL" id="UNY99059.1"/>
    </source>
</evidence>
<organism evidence="1 2">
    <name type="scientific">Zhouia spongiae</name>
    <dbReference type="NCBI Taxonomy" id="2202721"/>
    <lineage>
        <taxon>Bacteria</taxon>
        <taxon>Pseudomonadati</taxon>
        <taxon>Bacteroidota</taxon>
        <taxon>Flavobacteriia</taxon>
        <taxon>Flavobacteriales</taxon>
        <taxon>Flavobacteriaceae</taxon>
        <taxon>Zhouia</taxon>
    </lineage>
</organism>
<name>A0ABY3YMK5_9FLAO</name>
<dbReference type="NCBIfam" id="TIGR02436">
    <property type="entry name" value="four helix bundle protein"/>
    <property type="match status" value="1"/>
</dbReference>
<dbReference type="InterPro" id="IPR036583">
    <property type="entry name" value="23S_rRNA_IVS_sf"/>
</dbReference>
<reference evidence="1 2" key="1">
    <citation type="journal article" date="2018" name="Int. J. Syst. Evol. Microbiol.">
        <title>Zhouia spongiae sp. nov., isolated from a marine sponge.</title>
        <authorList>
            <person name="Zhuang L."/>
            <person name="Lin B."/>
            <person name="Qin F."/>
            <person name="Luo L."/>
        </authorList>
    </citation>
    <scope>NUCLEOTIDE SEQUENCE [LARGE SCALE GENOMIC DNA]</scope>
    <source>
        <strain evidence="1 2">HN-Y44</strain>
    </source>
</reference>
<dbReference type="RefSeq" id="WP_242937459.1">
    <property type="nucleotide sequence ID" value="NZ_CP094326.1"/>
</dbReference>
<dbReference type="Pfam" id="PF05635">
    <property type="entry name" value="23S_rRNA_IVP"/>
    <property type="match status" value="1"/>
</dbReference>